<dbReference type="InterPro" id="IPR001539">
    <property type="entry name" value="Peptidase_U32"/>
</dbReference>
<accession>A0A1I7ID16</accession>
<dbReference type="PROSITE" id="PS01276">
    <property type="entry name" value="PEPTIDASE_U32"/>
    <property type="match status" value="1"/>
</dbReference>
<proteinExistence type="predicted"/>
<dbReference type="Pfam" id="PF12392">
    <property type="entry name" value="DUF3656"/>
    <property type="match status" value="1"/>
</dbReference>
<dbReference type="STRING" id="155865.SAMN05216515_1415"/>
<dbReference type="Pfam" id="PF01136">
    <property type="entry name" value="Peptidase_U32"/>
    <property type="match status" value="1"/>
</dbReference>
<feature type="domain" description="Peptidase U32 collagenase" evidence="1">
    <location>
        <begin position="404"/>
        <end position="536"/>
    </location>
</feature>
<dbReference type="GO" id="GO:0006508">
    <property type="term" value="P:proteolysis"/>
    <property type="evidence" value="ECO:0007669"/>
    <property type="project" value="UniProtKB-KW"/>
</dbReference>
<dbReference type="SUPFAM" id="SSF51569">
    <property type="entry name" value="Aldolase"/>
    <property type="match status" value="1"/>
</dbReference>
<protein>
    <submittedName>
        <fullName evidence="2">Collagenase-like protease, PrtC family</fullName>
    </submittedName>
</protein>
<name>A0A1I7ID16_9FIRM</name>
<organism evidence="2 3">
    <name type="scientific">Eubacterium pyruvativorans</name>
    <dbReference type="NCBI Taxonomy" id="155865"/>
    <lineage>
        <taxon>Bacteria</taxon>
        <taxon>Bacillati</taxon>
        <taxon>Bacillota</taxon>
        <taxon>Clostridia</taxon>
        <taxon>Eubacteriales</taxon>
        <taxon>Eubacteriaceae</taxon>
        <taxon>Eubacterium</taxon>
    </lineage>
</organism>
<gene>
    <name evidence="2" type="ORF">SAMN05216508_1405</name>
</gene>
<evidence type="ECO:0000313" key="2">
    <source>
        <dbReference type="EMBL" id="SFU70740.1"/>
    </source>
</evidence>
<dbReference type="InterPro" id="IPR020988">
    <property type="entry name" value="Pept_U32_collagenase"/>
</dbReference>
<dbReference type="PANTHER" id="PTHR30217">
    <property type="entry name" value="PEPTIDASE U32 FAMILY"/>
    <property type="match status" value="1"/>
</dbReference>
<dbReference type="AlphaFoldDB" id="A0A1I7ID16"/>
<dbReference type="EMBL" id="FPBT01000040">
    <property type="protein sequence ID" value="SFU70740.1"/>
    <property type="molecule type" value="Genomic_DNA"/>
</dbReference>
<keyword evidence="2" id="KW-0378">Hydrolase</keyword>
<dbReference type="RefSeq" id="WP_177207471.1">
    <property type="nucleotide sequence ID" value="NZ_FOWF01000041.1"/>
</dbReference>
<sequence>MTHTETTKNHRAAVRPVRSPELLMPAGGTAQFIAAVENGADAVYVGGSDYNARAGAHNFDREELREAVDYAHKRGVQVHVTMNTLLRQEELEGALEYAAFLYELGIDALIVQDYGLAAVIREAMPDFPLHMSTQATAQDLRTVEAAAELGYQRVVLSRELSLEEIRSICGASDMEIEVFVHGAICICYSGQCQLSRFIGGRSGNRGACAQPCRLPYRTLGEDGKPERQPRCPLSPKDLDYLDHLGELIDAGVCSFKIEGRMKSPEYVAVVTRIYRKYIDRYMEEGRYTVEDLDREALEQIFSRGGFTDAYLRGEPDRRMMSGDIPKHQGIRIGKVVKRVGNSTLVDVKLYDHLAIGDGVEIQGKKLVGNVVTYYKELKGGLTRIGDLKGPVSHGDPLFRISSGHQLEEARRSFRGLTYREGKYQRKRGIVISLRLSPEGMFQAEAEPAREERSAHPLPAVRVSATAGPFDPVSEGVRGTSKERIREAMGKTGGTPFRCDEVRFGTGFEGEHAPVSIRTASLNEVRRRLLASLEEALIIRRSPAAAPGGPAGMNSGCAGSEAGSFSRLISRTISGAAAGGNSLHRVEFWFYDLETALTFRIPREVRDAGLMVRGLVPAAGLERLRQESGVRDYCELAARTEFDELVPYVTNVTRGRESAFLETHFEDICEAAGETGISCGQLGWLRSFARAGVRVYGDFGLNVYNRKSAEVIRSMGAEWSAPSLEAMDRVNGAWPLMTTAYRPAGTYLISPKKDRLRIRRAKDRSETILLPAEGNMNLDFSAAVRRAKAETAEYSPVVRFYYV</sequence>
<evidence type="ECO:0000259" key="1">
    <source>
        <dbReference type="Pfam" id="PF12392"/>
    </source>
</evidence>
<dbReference type="Proteomes" id="UP000198817">
    <property type="component" value="Unassembled WGS sequence"/>
</dbReference>
<reference evidence="2 3" key="1">
    <citation type="submission" date="2016-10" db="EMBL/GenBank/DDBJ databases">
        <authorList>
            <person name="de Groot N.N."/>
        </authorList>
    </citation>
    <scope>NUCLEOTIDE SEQUENCE [LARGE SCALE GENOMIC DNA]</scope>
    <source>
        <strain evidence="2 3">KHGC13</strain>
    </source>
</reference>
<keyword evidence="2" id="KW-0645">Protease</keyword>
<dbReference type="PANTHER" id="PTHR30217:SF10">
    <property type="entry name" value="23S RRNA 5-HYDROXYCYTIDINE C2501 SYNTHASE"/>
    <property type="match status" value="1"/>
</dbReference>
<keyword evidence="3" id="KW-1185">Reference proteome</keyword>
<dbReference type="InterPro" id="IPR051454">
    <property type="entry name" value="RNA/ubiquinone_mod_enzymes"/>
</dbReference>
<evidence type="ECO:0000313" key="3">
    <source>
        <dbReference type="Proteomes" id="UP000198817"/>
    </source>
</evidence>
<dbReference type="GO" id="GO:0008233">
    <property type="term" value="F:peptidase activity"/>
    <property type="evidence" value="ECO:0007669"/>
    <property type="project" value="UniProtKB-KW"/>
</dbReference>